<dbReference type="GO" id="GO:0000166">
    <property type="term" value="F:nucleotide binding"/>
    <property type="evidence" value="ECO:0007669"/>
    <property type="project" value="UniProtKB-KW"/>
</dbReference>
<dbReference type="FunCoup" id="A0A1I3YFA3">
    <property type="interactions" value="432"/>
</dbReference>
<dbReference type="FunFam" id="3.40.50.720:FF:000205">
    <property type="entry name" value="Succinate--CoA ligase [ADP-forming] subunit alpha"/>
    <property type="match status" value="1"/>
</dbReference>
<comment type="pathway">
    <text evidence="4 7">Carbohydrate metabolism; tricarboxylic acid cycle; succinate from succinyl-CoA (ligase route): step 1/1.</text>
</comment>
<dbReference type="HAMAP" id="MF_01988">
    <property type="entry name" value="Succ_CoA_alpha"/>
    <property type="match status" value="1"/>
</dbReference>
<dbReference type="SUPFAM" id="SSF51735">
    <property type="entry name" value="NAD(P)-binding Rossmann-fold domains"/>
    <property type="match status" value="1"/>
</dbReference>
<comment type="catalytic activity">
    <reaction evidence="4 7">
        <text>succinate + ATP + CoA = succinyl-CoA + ADP + phosphate</text>
        <dbReference type="Rhea" id="RHEA:17661"/>
        <dbReference type="ChEBI" id="CHEBI:30031"/>
        <dbReference type="ChEBI" id="CHEBI:30616"/>
        <dbReference type="ChEBI" id="CHEBI:43474"/>
        <dbReference type="ChEBI" id="CHEBI:57287"/>
        <dbReference type="ChEBI" id="CHEBI:57292"/>
        <dbReference type="ChEBI" id="CHEBI:456216"/>
        <dbReference type="EC" id="6.2.1.5"/>
    </reaction>
</comment>
<evidence type="ECO:0000256" key="6">
    <source>
        <dbReference type="RuleBase" id="RU000677"/>
    </source>
</evidence>
<dbReference type="Proteomes" id="UP000199152">
    <property type="component" value="Unassembled WGS sequence"/>
</dbReference>
<dbReference type="InterPro" id="IPR016102">
    <property type="entry name" value="Succinyl-CoA_synth-like"/>
</dbReference>
<comment type="function">
    <text evidence="4 7">Succinyl-CoA synthetase functions in the citric acid cycle (TCA), coupling the hydrolysis of succinyl-CoA to the synthesis of either ATP or GTP and thus represents the only step of substrate-level phosphorylation in the TCA. The alpha subunit of the enzyme binds the substrates coenzyme A and phosphate, while succinate binding and nucleotide specificity is provided by the beta subunit.</text>
</comment>
<dbReference type="InterPro" id="IPR036291">
    <property type="entry name" value="NAD(P)-bd_dom_sf"/>
</dbReference>
<dbReference type="Pfam" id="PF02629">
    <property type="entry name" value="CoA_binding"/>
    <property type="match status" value="1"/>
</dbReference>
<dbReference type="PROSITE" id="PS00399">
    <property type="entry name" value="SUCCINYL_COA_LIG_2"/>
    <property type="match status" value="1"/>
</dbReference>
<dbReference type="EC" id="6.2.1.5" evidence="4"/>
<keyword evidence="3 4" id="KW-0547">Nucleotide-binding</keyword>
<evidence type="ECO:0000259" key="8">
    <source>
        <dbReference type="SMART" id="SM00881"/>
    </source>
</evidence>
<comment type="similarity">
    <text evidence="4 6">Belongs to the succinate/malate CoA ligase alpha subunit family.</text>
</comment>
<evidence type="ECO:0000256" key="5">
    <source>
        <dbReference type="PIRSR" id="PIRSR001553-1"/>
    </source>
</evidence>
<evidence type="ECO:0000256" key="3">
    <source>
        <dbReference type="ARBA" id="ARBA00022741"/>
    </source>
</evidence>
<evidence type="ECO:0000256" key="4">
    <source>
        <dbReference type="HAMAP-Rule" id="MF_01988"/>
    </source>
</evidence>
<gene>
    <name evidence="4" type="primary">sucD</name>
    <name evidence="9" type="ORF">SAMN04488085_1015</name>
</gene>
<dbReference type="EMBL" id="FOSW01000001">
    <property type="protein sequence ID" value="SFK30423.1"/>
    <property type="molecule type" value="Genomic_DNA"/>
</dbReference>
<evidence type="ECO:0000256" key="1">
    <source>
        <dbReference type="ARBA" id="ARBA00022532"/>
    </source>
</evidence>
<dbReference type="GO" id="GO:0009361">
    <property type="term" value="C:succinate-CoA ligase complex (ADP-forming)"/>
    <property type="evidence" value="ECO:0007669"/>
    <property type="project" value="TreeGrafter"/>
</dbReference>
<accession>A0A1I3YFA3</accession>
<dbReference type="SMART" id="SM00881">
    <property type="entry name" value="CoA_binding"/>
    <property type="match status" value="1"/>
</dbReference>
<feature type="binding site" evidence="4">
    <location>
        <position position="43"/>
    </location>
    <ligand>
        <name>CoA</name>
        <dbReference type="ChEBI" id="CHEBI:57287"/>
    </ligand>
</feature>
<keyword evidence="1 4" id="KW-0816">Tricarboxylic acid cycle</keyword>
<dbReference type="InterPro" id="IPR033847">
    <property type="entry name" value="Citrt_syn/SCS-alpha_CS"/>
</dbReference>
<dbReference type="InParanoid" id="A0A1I3YFA3"/>
<dbReference type="OrthoDB" id="9807196at2"/>
<dbReference type="Gene3D" id="3.40.50.261">
    <property type="entry name" value="Succinyl-CoA synthetase domains"/>
    <property type="match status" value="1"/>
</dbReference>
<evidence type="ECO:0000313" key="10">
    <source>
        <dbReference type="Proteomes" id="UP000199152"/>
    </source>
</evidence>
<keyword evidence="10" id="KW-1185">Reference proteome</keyword>
<dbReference type="PROSITE" id="PS01216">
    <property type="entry name" value="SUCCINYL_COA_LIG_1"/>
    <property type="match status" value="1"/>
</dbReference>
<dbReference type="Pfam" id="PF00549">
    <property type="entry name" value="Ligase_CoA"/>
    <property type="match status" value="1"/>
</dbReference>
<protein>
    <recommendedName>
        <fullName evidence="4">Succinate--CoA ligase [ADP-forming] subunit alpha</fullName>
        <ecNumber evidence="4">6.2.1.5</ecNumber>
    </recommendedName>
    <alternativeName>
        <fullName evidence="4">Succinyl-CoA synthetase subunit alpha</fullName>
        <shortName evidence="4">SCS-alpha</shortName>
    </alternativeName>
</protein>
<feature type="binding site" evidence="4">
    <location>
        <begin position="17"/>
        <end position="20"/>
    </location>
    <ligand>
        <name>CoA</name>
        <dbReference type="ChEBI" id="CHEBI:57287"/>
    </ligand>
</feature>
<keyword evidence="2 4" id="KW-0436">Ligase</keyword>
<name>A0A1I3YFA3_9ACTN</name>
<feature type="binding site" evidence="4">
    <location>
        <position position="163"/>
    </location>
    <ligand>
        <name>substrate</name>
        <note>ligand shared with subunit beta</note>
    </ligand>
</feature>
<dbReference type="InterPro" id="IPR003781">
    <property type="entry name" value="CoA-bd"/>
</dbReference>
<sequence>MSIFLNENSKVIVQGMTGSEGRKHTQRMLASGTSIVGGVNPKKAGQKVDFEGAAVPVFGSVAEAMKETGADVSVIFVPPAGARNAVIEAVDAQIGLAVVITEGIPVHDSTYFWAHAQGGSTRIIGPNCPGLISPGRSNAGIIPANITQQGKIGLVSKSGTLTYQMMYELRDIGFSTAVGIGGDPVIGTTHIDCLQAFQDDPETEAIVMIGEIGGDAEERAADFIKANVTKPVVGYVAGFTAPEGKTMGHAGAIVSGSAGTAQAKKEALEAAGVRVGKTPSETARLMREIVGA</sequence>
<evidence type="ECO:0000313" key="9">
    <source>
        <dbReference type="EMBL" id="SFK30423.1"/>
    </source>
</evidence>
<dbReference type="GO" id="GO:0006099">
    <property type="term" value="P:tricarboxylic acid cycle"/>
    <property type="evidence" value="ECO:0007669"/>
    <property type="project" value="UniProtKB-UniRule"/>
</dbReference>
<dbReference type="PANTHER" id="PTHR11117:SF2">
    <property type="entry name" value="SUCCINATE--COA LIGASE [ADP_GDP-FORMING] SUBUNIT ALPHA, MITOCHONDRIAL"/>
    <property type="match status" value="1"/>
</dbReference>
<dbReference type="RefSeq" id="WP_091319430.1">
    <property type="nucleotide sequence ID" value="NZ_FOSW01000001.1"/>
</dbReference>
<feature type="active site" description="Tele-phosphohistidine intermediate" evidence="4 5">
    <location>
        <position position="249"/>
    </location>
</feature>
<comment type="catalytic activity">
    <reaction evidence="4">
        <text>GTP + succinate + CoA = succinyl-CoA + GDP + phosphate</text>
        <dbReference type="Rhea" id="RHEA:22120"/>
        <dbReference type="ChEBI" id="CHEBI:30031"/>
        <dbReference type="ChEBI" id="CHEBI:37565"/>
        <dbReference type="ChEBI" id="CHEBI:43474"/>
        <dbReference type="ChEBI" id="CHEBI:57287"/>
        <dbReference type="ChEBI" id="CHEBI:57292"/>
        <dbReference type="ChEBI" id="CHEBI:58189"/>
    </reaction>
</comment>
<dbReference type="PIRSF" id="PIRSF001553">
    <property type="entry name" value="SucCS_alpha"/>
    <property type="match status" value="1"/>
</dbReference>
<proteinExistence type="inferred from homology"/>
<dbReference type="STRING" id="504800.SAMN04488085_1015"/>
<dbReference type="SUPFAM" id="SSF52210">
    <property type="entry name" value="Succinyl-CoA synthetase domains"/>
    <property type="match status" value="1"/>
</dbReference>
<dbReference type="NCBIfam" id="NF004230">
    <property type="entry name" value="PRK05678.1"/>
    <property type="match status" value="1"/>
</dbReference>
<dbReference type="FunFam" id="3.40.50.261:FF:000006">
    <property type="entry name" value="Succinate--CoA ligase [ADP-forming] subunit alpha"/>
    <property type="match status" value="1"/>
</dbReference>
<dbReference type="UniPathway" id="UPA00223">
    <property type="reaction ID" value="UER00999"/>
</dbReference>
<dbReference type="NCBIfam" id="TIGR01019">
    <property type="entry name" value="sucCoAalpha"/>
    <property type="match status" value="1"/>
</dbReference>
<dbReference type="GO" id="GO:0005829">
    <property type="term" value="C:cytosol"/>
    <property type="evidence" value="ECO:0007669"/>
    <property type="project" value="TreeGrafter"/>
</dbReference>
<dbReference type="InterPro" id="IPR017440">
    <property type="entry name" value="Cit_synth/succinyl-CoA_lig_AS"/>
</dbReference>
<dbReference type="InterPro" id="IPR005811">
    <property type="entry name" value="SUCC_ACL_C"/>
</dbReference>
<feature type="binding site" evidence="4">
    <location>
        <begin position="100"/>
        <end position="102"/>
    </location>
    <ligand>
        <name>CoA</name>
        <dbReference type="ChEBI" id="CHEBI:57287"/>
    </ligand>
</feature>
<evidence type="ECO:0000256" key="2">
    <source>
        <dbReference type="ARBA" id="ARBA00022598"/>
    </source>
</evidence>
<dbReference type="GO" id="GO:0004775">
    <property type="term" value="F:succinate-CoA ligase (ADP-forming) activity"/>
    <property type="evidence" value="ECO:0007669"/>
    <property type="project" value="UniProtKB-UniRule"/>
</dbReference>
<dbReference type="PRINTS" id="PR01798">
    <property type="entry name" value="SCOASYNTHASE"/>
</dbReference>
<reference evidence="9 10" key="1">
    <citation type="submission" date="2016-10" db="EMBL/GenBank/DDBJ databases">
        <authorList>
            <person name="de Groot N.N."/>
        </authorList>
    </citation>
    <scope>NUCLEOTIDE SEQUENCE [LARGE SCALE GENOMIC DNA]</scope>
    <source>
        <strain evidence="9 10">DSM 45317</strain>
    </source>
</reference>
<dbReference type="GO" id="GO:0004776">
    <property type="term" value="F:succinate-CoA ligase (GDP-forming) activity"/>
    <property type="evidence" value="ECO:0007669"/>
    <property type="project" value="TreeGrafter"/>
</dbReference>
<dbReference type="AlphaFoldDB" id="A0A1I3YFA3"/>
<organism evidence="9 10">
    <name type="scientific">Geodermatophilus ruber</name>
    <dbReference type="NCBI Taxonomy" id="504800"/>
    <lineage>
        <taxon>Bacteria</taxon>
        <taxon>Bacillati</taxon>
        <taxon>Actinomycetota</taxon>
        <taxon>Actinomycetes</taxon>
        <taxon>Geodermatophilales</taxon>
        <taxon>Geodermatophilaceae</taxon>
        <taxon>Geodermatophilus</taxon>
    </lineage>
</organism>
<dbReference type="PANTHER" id="PTHR11117">
    <property type="entry name" value="SUCCINYL-COA LIGASE SUBUNIT ALPHA"/>
    <property type="match status" value="1"/>
</dbReference>
<dbReference type="InterPro" id="IPR005810">
    <property type="entry name" value="CoA_lig_alpha"/>
</dbReference>
<evidence type="ECO:0000256" key="7">
    <source>
        <dbReference type="RuleBase" id="RU000699"/>
    </source>
</evidence>
<dbReference type="Gene3D" id="3.40.50.720">
    <property type="entry name" value="NAD(P)-binding Rossmann-like Domain"/>
    <property type="match status" value="1"/>
</dbReference>
<feature type="domain" description="CoA-binding" evidence="8">
    <location>
        <begin position="4"/>
        <end position="104"/>
    </location>
</feature>
<comment type="subunit">
    <text evidence="4 7">Heterotetramer of two alpha and two beta subunits.</text>
</comment>